<feature type="domain" description="Antitoxin Xre/MbcA/ParS-like toxin-binding" evidence="1">
    <location>
        <begin position="15"/>
        <end position="63"/>
    </location>
</feature>
<dbReference type="Pfam" id="PF09722">
    <property type="entry name" value="Xre_MbcA_ParS_C"/>
    <property type="match status" value="1"/>
</dbReference>
<reference evidence="2 3" key="1">
    <citation type="submission" date="2018-02" db="EMBL/GenBank/DDBJ databases">
        <title>Genome sequencing of Solimonas sp. HR-BB.</title>
        <authorList>
            <person name="Lee Y."/>
            <person name="Jeon C.O."/>
        </authorList>
    </citation>
    <scope>NUCLEOTIDE SEQUENCE [LARGE SCALE GENOMIC DNA]</scope>
    <source>
        <strain evidence="2 3">HR-BB</strain>
    </source>
</reference>
<dbReference type="RefSeq" id="WP_104231546.1">
    <property type="nucleotide sequence ID" value="NZ_PSNW01000010.1"/>
</dbReference>
<evidence type="ECO:0000313" key="3">
    <source>
        <dbReference type="Proteomes" id="UP000238220"/>
    </source>
</evidence>
<dbReference type="EMBL" id="PSNW01000010">
    <property type="protein sequence ID" value="PPE72736.1"/>
    <property type="molecule type" value="Genomic_DNA"/>
</dbReference>
<sequence length="66" mass="7247">MTKPTHWNDALAEALNVFEDAQYAARWLETPNVALGGAAPRDLLDTESGWQVVKRALAAVEYGHPL</sequence>
<protein>
    <recommendedName>
        <fullName evidence="1">Antitoxin Xre/MbcA/ParS-like toxin-binding domain-containing protein</fullName>
    </recommendedName>
</protein>
<organism evidence="2 3">
    <name type="scientific">Solimonas fluminis</name>
    <dbReference type="NCBI Taxonomy" id="2086571"/>
    <lineage>
        <taxon>Bacteria</taxon>
        <taxon>Pseudomonadati</taxon>
        <taxon>Pseudomonadota</taxon>
        <taxon>Gammaproteobacteria</taxon>
        <taxon>Nevskiales</taxon>
        <taxon>Nevskiaceae</taxon>
        <taxon>Solimonas</taxon>
    </lineage>
</organism>
<dbReference type="Proteomes" id="UP000238220">
    <property type="component" value="Unassembled WGS sequence"/>
</dbReference>
<dbReference type="InterPro" id="IPR024467">
    <property type="entry name" value="Xre/MbcA/ParS-like_toxin-bd"/>
</dbReference>
<gene>
    <name evidence="2" type="ORF">C3942_16945</name>
</gene>
<proteinExistence type="predicted"/>
<dbReference type="AlphaFoldDB" id="A0A2S5TCQ9"/>
<name>A0A2S5TCQ9_9GAMM</name>
<dbReference type="OrthoDB" id="5824177at2"/>
<accession>A0A2S5TCQ9</accession>
<comment type="caution">
    <text evidence="2">The sequence shown here is derived from an EMBL/GenBank/DDBJ whole genome shotgun (WGS) entry which is preliminary data.</text>
</comment>
<evidence type="ECO:0000259" key="1">
    <source>
        <dbReference type="Pfam" id="PF09722"/>
    </source>
</evidence>
<evidence type="ECO:0000313" key="2">
    <source>
        <dbReference type="EMBL" id="PPE72736.1"/>
    </source>
</evidence>
<keyword evidence="3" id="KW-1185">Reference proteome</keyword>